<comment type="caution">
    <text evidence="1">The sequence shown here is derived from an EMBL/GenBank/DDBJ whole genome shotgun (WGS) entry which is preliminary data.</text>
</comment>
<reference evidence="2" key="1">
    <citation type="journal article" date="2024" name="Proc. Natl. Acad. Sci. U.S.A.">
        <title>Extraordinary preservation of gene collinearity over three hundred million years revealed in homosporous lycophytes.</title>
        <authorList>
            <person name="Li C."/>
            <person name="Wickell D."/>
            <person name="Kuo L.Y."/>
            <person name="Chen X."/>
            <person name="Nie B."/>
            <person name="Liao X."/>
            <person name="Peng D."/>
            <person name="Ji J."/>
            <person name="Jenkins J."/>
            <person name="Williams M."/>
            <person name="Shu S."/>
            <person name="Plott C."/>
            <person name="Barry K."/>
            <person name="Rajasekar S."/>
            <person name="Grimwood J."/>
            <person name="Han X."/>
            <person name="Sun S."/>
            <person name="Hou Z."/>
            <person name="He W."/>
            <person name="Dai G."/>
            <person name="Sun C."/>
            <person name="Schmutz J."/>
            <person name="Leebens-Mack J.H."/>
            <person name="Li F.W."/>
            <person name="Wang L."/>
        </authorList>
    </citation>
    <scope>NUCLEOTIDE SEQUENCE [LARGE SCALE GENOMIC DNA]</scope>
    <source>
        <strain evidence="2">cv. PW_Plant_1</strain>
    </source>
</reference>
<dbReference type="Proteomes" id="UP001162992">
    <property type="component" value="Chromosome 5"/>
</dbReference>
<proteinExistence type="predicted"/>
<evidence type="ECO:0000313" key="1">
    <source>
        <dbReference type="EMBL" id="KAJ7555063.1"/>
    </source>
</evidence>
<evidence type="ECO:0000313" key="2">
    <source>
        <dbReference type="Proteomes" id="UP001162992"/>
    </source>
</evidence>
<accession>A0ACC2DLF6</accession>
<sequence>MASRLISAMGLDASIAHRFSARNILTAKDALCRTELELMELLDVPLDVVLLAISCISKKSCPPCHTILSVLKERMKNEPQLGHLPTLLGPLDQALCGGIPFGVITELVGPAGIGKTQFCLMLTVLAVMPDPFGGLNGSVIYFDTEQRFTSQRMVEIAQHKFPNILFTEAMIKQLAARVFVIVPTSVTELLDSLQKIQATIIEHHVKLLVIDSVASLTLSEQSVTRQELLGRQASALKFLAESFRIPVIVTNQARAMSTALSCQGVLHSVPVSDAHEGIDLQLRAALGTKWAHAVNIRLIFEYSEGRRWIRIGKSPVSAAVAIPFFLTATGLEHDENEIPSATEKDVMTIYGFGGL</sequence>
<gene>
    <name evidence="1" type="ORF">O6H91_05G020700</name>
</gene>
<dbReference type="EMBL" id="CM055096">
    <property type="protein sequence ID" value="KAJ7555063.1"/>
    <property type="molecule type" value="Genomic_DNA"/>
</dbReference>
<protein>
    <submittedName>
        <fullName evidence="1">Uncharacterized protein</fullName>
    </submittedName>
</protein>
<organism evidence="1 2">
    <name type="scientific">Diphasiastrum complanatum</name>
    <name type="common">Issler's clubmoss</name>
    <name type="synonym">Lycopodium complanatum</name>
    <dbReference type="NCBI Taxonomy" id="34168"/>
    <lineage>
        <taxon>Eukaryota</taxon>
        <taxon>Viridiplantae</taxon>
        <taxon>Streptophyta</taxon>
        <taxon>Embryophyta</taxon>
        <taxon>Tracheophyta</taxon>
        <taxon>Lycopodiopsida</taxon>
        <taxon>Lycopodiales</taxon>
        <taxon>Lycopodiaceae</taxon>
        <taxon>Lycopodioideae</taxon>
        <taxon>Diphasiastrum</taxon>
    </lineage>
</organism>
<keyword evidence="2" id="KW-1185">Reference proteome</keyword>
<name>A0ACC2DLF6_DIPCM</name>